<dbReference type="OrthoDB" id="5794956at2759"/>
<evidence type="ECO:0000313" key="3">
    <source>
        <dbReference type="Proteomes" id="UP000494206"/>
    </source>
</evidence>
<dbReference type="Proteomes" id="UP000494206">
    <property type="component" value="Unassembled WGS sequence"/>
</dbReference>
<dbReference type="PROSITE" id="PS51257">
    <property type="entry name" value="PROKAR_LIPOPROTEIN"/>
    <property type="match status" value="1"/>
</dbReference>
<comment type="caution">
    <text evidence="2">The sequence shown here is derived from an EMBL/GenBank/DDBJ whole genome shotgun (WGS) entry which is preliminary data.</text>
</comment>
<reference evidence="2 3" key="1">
    <citation type="submission" date="2020-04" db="EMBL/GenBank/DDBJ databases">
        <authorList>
            <person name="Laetsch R D."/>
            <person name="Stevens L."/>
            <person name="Kumar S."/>
            <person name="Blaxter L. M."/>
        </authorList>
    </citation>
    <scope>NUCLEOTIDE SEQUENCE [LARGE SCALE GENOMIC DNA]</scope>
</reference>
<protein>
    <recommendedName>
        <fullName evidence="4">DUF1795 domain-containing protein</fullName>
    </recommendedName>
</protein>
<name>A0A8S1EW47_9PELO</name>
<proteinExistence type="predicted"/>
<feature type="chain" id="PRO_5035945575" description="DUF1795 domain-containing protein" evidence="1">
    <location>
        <begin position="33"/>
        <end position="207"/>
    </location>
</feature>
<evidence type="ECO:0000256" key="1">
    <source>
        <dbReference type="SAM" id="SignalP"/>
    </source>
</evidence>
<feature type="signal peptide" evidence="1">
    <location>
        <begin position="1"/>
        <end position="32"/>
    </location>
</feature>
<keyword evidence="3" id="KW-1185">Reference proteome</keyword>
<evidence type="ECO:0000313" key="2">
    <source>
        <dbReference type="EMBL" id="CAB3404253.1"/>
    </source>
</evidence>
<dbReference type="EMBL" id="CADEPM010000004">
    <property type="protein sequence ID" value="CAB3404253.1"/>
    <property type="molecule type" value="Genomic_DNA"/>
</dbReference>
<dbReference type="AlphaFoldDB" id="A0A8S1EW47"/>
<keyword evidence="1" id="KW-0732">Signal</keyword>
<gene>
    <name evidence="2" type="ORF">CBOVIS_LOCUS6622</name>
</gene>
<accession>A0A8S1EW47</accession>
<organism evidence="2 3">
    <name type="scientific">Caenorhabditis bovis</name>
    <dbReference type="NCBI Taxonomy" id="2654633"/>
    <lineage>
        <taxon>Eukaryota</taxon>
        <taxon>Metazoa</taxon>
        <taxon>Ecdysozoa</taxon>
        <taxon>Nematoda</taxon>
        <taxon>Chromadorea</taxon>
        <taxon>Rhabditida</taxon>
        <taxon>Rhabditina</taxon>
        <taxon>Rhabditomorpha</taxon>
        <taxon>Rhabditoidea</taxon>
        <taxon>Rhabditidae</taxon>
        <taxon>Peloderinae</taxon>
        <taxon>Caenorhabditis</taxon>
    </lineage>
</organism>
<sequence length="207" mass="22435">MLYKEEASRRIHKTMMLKVAIGLVLLSSTVLACGSGASDSEYIQDPVFQMLLSPPVGWTYFPSAPSTANQAIWYFVGQSNDTLTAKSRADTEIQAAMIEAINAASLPSTSVTVTNDYQPVEVENPMGNPQAGATYGKVEGGALIATATAAQGATVLEYTPYTVQLRVSVKNLGTTRFYWSIVQNTFLQKMSMNYHARFTGDVTVNKV</sequence>
<evidence type="ECO:0008006" key="4">
    <source>
        <dbReference type="Google" id="ProtNLM"/>
    </source>
</evidence>